<dbReference type="AlphaFoldDB" id="A0A8U0I006"/>
<keyword evidence="3" id="KW-0614">Plasmid</keyword>
<evidence type="ECO:0000313" key="4">
    <source>
        <dbReference type="Proteomes" id="UP000830729"/>
    </source>
</evidence>
<dbReference type="KEGG" id="halx:M0R89_18885"/>
<proteinExistence type="predicted"/>
<keyword evidence="4" id="KW-1185">Reference proteome</keyword>
<feature type="region of interest" description="Disordered" evidence="1">
    <location>
        <begin position="1"/>
        <end position="41"/>
    </location>
</feature>
<dbReference type="GeneID" id="72187310"/>
<accession>A0A8U0I006</accession>
<gene>
    <name evidence="3" type="ORF">M0R89_18885</name>
</gene>
<keyword evidence="2" id="KW-0472">Membrane</keyword>
<protein>
    <submittedName>
        <fullName evidence="3">Uncharacterized protein</fullName>
    </submittedName>
</protein>
<evidence type="ECO:0000256" key="1">
    <source>
        <dbReference type="SAM" id="MobiDB-lite"/>
    </source>
</evidence>
<dbReference type="Proteomes" id="UP000830729">
    <property type="component" value="Plasmid unnamed1"/>
</dbReference>
<keyword evidence="2" id="KW-1133">Transmembrane helix</keyword>
<evidence type="ECO:0000256" key="2">
    <source>
        <dbReference type="SAM" id="Phobius"/>
    </source>
</evidence>
<reference evidence="3 4" key="1">
    <citation type="submission" date="2022-04" db="EMBL/GenBank/DDBJ databases">
        <title>Diverse halophilic archaea isolated from saline environments.</title>
        <authorList>
            <person name="Cui H.-L."/>
        </authorList>
    </citation>
    <scope>NUCLEOTIDE SEQUENCE [LARGE SCALE GENOMIC DNA]</scope>
    <source>
        <strain evidence="3 4">XZYJT49</strain>
        <plasmid evidence="3 4">unnamed1</plasmid>
    </source>
</reference>
<sequence>MSDNPYTDDEYDSTYKDVHGDEPTRDQYTDETTDDTFFPSGVGNSLYPSGWGIWPAGDANDASTENEAGDDYDRRTADYDDSEGDDDGWFGEGIAGTLLLIGAVLFFFPEPSTSAIGIGLMALGVLTWVVDALA</sequence>
<feature type="region of interest" description="Disordered" evidence="1">
    <location>
        <begin position="56"/>
        <end position="84"/>
    </location>
</feature>
<feature type="compositionally biased region" description="Acidic residues" evidence="1">
    <location>
        <begin position="1"/>
        <end position="12"/>
    </location>
</feature>
<name>A0A8U0I006_9EURY</name>
<dbReference type="RefSeq" id="WP_248652633.1">
    <property type="nucleotide sequence ID" value="NZ_CP096660.1"/>
</dbReference>
<evidence type="ECO:0000313" key="3">
    <source>
        <dbReference type="EMBL" id="UPV76600.1"/>
    </source>
</evidence>
<keyword evidence="2" id="KW-0812">Transmembrane</keyword>
<feature type="transmembrane region" description="Helical" evidence="2">
    <location>
        <begin position="114"/>
        <end position="133"/>
    </location>
</feature>
<feature type="compositionally biased region" description="Basic and acidic residues" evidence="1">
    <location>
        <begin position="13"/>
        <end position="28"/>
    </location>
</feature>
<organism evidence="3 4">
    <name type="scientific">Halorussus limi</name>
    <dbReference type="NCBI Taxonomy" id="2938695"/>
    <lineage>
        <taxon>Archaea</taxon>
        <taxon>Methanobacteriati</taxon>
        <taxon>Methanobacteriota</taxon>
        <taxon>Stenosarchaea group</taxon>
        <taxon>Halobacteria</taxon>
        <taxon>Halobacteriales</taxon>
        <taxon>Haladaptataceae</taxon>
        <taxon>Halorussus</taxon>
    </lineage>
</organism>
<dbReference type="EMBL" id="CP096660">
    <property type="protein sequence ID" value="UPV76600.1"/>
    <property type="molecule type" value="Genomic_DNA"/>
</dbReference>
<geneLocation type="plasmid" evidence="3 4">
    <name>unnamed1</name>
</geneLocation>
<feature type="transmembrane region" description="Helical" evidence="2">
    <location>
        <begin position="89"/>
        <end position="108"/>
    </location>
</feature>